<comment type="similarity">
    <text evidence="1 2">Belongs to the DegT/DnrJ/EryC1 family.</text>
</comment>
<evidence type="ECO:0000256" key="2">
    <source>
        <dbReference type="RuleBase" id="RU004508"/>
    </source>
</evidence>
<dbReference type="OrthoDB" id="357425at2"/>
<dbReference type="InterPro" id="IPR000653">
    <property type="entry name" value="DegT/StrS_aminotransferase"/>
</dbReference>
<reference evidence="3 4" key="1">
    <citation type="journal article" date="2015" name="Stand. Genomic Sci.">
        <title>Complete genome sequence and description of Salinispira pacifica gen. nov., sp. nov., a novel spirochaete isolated form a hypersaline microbial mat.</title>
        <authorList>
            <person name="Ben Hania W."/>
            <person name="Joseph M."/>
            <person name="Schumann P."/>
            <person name="Bunk B."/>
            <person name="Fiebig A."/>
            <person name="Sproer C."/>
            <person name="Klenk H.P."/>
            <person name="Fardeau M.L."/>
            <person name="Spring S."/>
        </authorList>
    </citation>
    <scope>NUCLEOTIDE SEQUENCE [LARGE SCALE GENOMIC DNA]</scope>
    <source>
        <strain evidence="3 4">L21-RPul-D2</strain>
    </source>
</reference>
<dbReference type="EMBL" id="CP006939">
    <property type="protein sequence ID" value="AHC14548.1"/>
    <property type="molecule type" value="Genomic_DNA"/>
</dbReference>
<sequence length="348" mass="38284">MAIPVFRPSIKRKDMDAVLTCLVSDQLGPGSYGEGLVHDLLERIDADAGVLLRERLRGIELGFQALELKAGDRVAVSPLSDMGYYFVARRMGLEPVLIDVQESAPVMDFEILEKLHGENAFSALVLDHPLGFSPETETVSELNIPIFQDASNILSYQSDGGCIGDCILVSMEPENLITSGGGIFLASKTRKRSKLLNAAVEAYPQDIYLPDMNAALGGMQVKELKSFITSREELKSVVVQQAMQGRHRVLSSDDQIVPSYLALFLQSPMQDVIQYAVKKQVEIRPAFEKSVITSLLRDFDSGSEEGSSPAELYPQASSYSLRSVVLPLYPSLSRKELDIMLKVVKTLP</sequence>
<evidence type="ECO:0000313" key="3">
    <source>
        <dbReference type="EMBL" id="AHC14548.1"/>
    </source>
</evidence>
<dbReference type="Proteomes" id="UP000018680">
    <property type="component" value="Chromosome"/>
</dbReference>
<keyword evidence="3" id="KW-0808">Transferase</keyword>
<dbReference type="InterPro" id="IPR015421">
    <property type="entry name" value="PyrdxlP-dep_Trfase_major"/>
</dbReference>
<dbReference type="PANTHER" id="PTHR30244:SF34">
    <property type="entry name" value="DTDP-4-AMINO-4,6-DIDEOXYGALACTOSE TRANSAMINASE"/>
    <property type="match status" value="1"/>
</dbReference>
<name>V5WFJ9_9SPIO</name>
<keyword evidence="2" id="KW-0663">Pyridoxal phosphate</keyword>
<dbReference type="Pfam" id="PF01041">
    <property type="entry name" value="DegT_DnrJ_EryC1"/>
    <property type="match status" value="1"/>
</dbReference>
<dbReference type="HOGENOM" id="CLU_033332_2_0_12"/>
<keyword evidence="4" id="KW-1185">Reference proteome</keyword>
<dbReference type="eggNOG" id="COG0399">
    <property type="taxonomic scope" value="Bacteria"/>
</dbReference>
<dbReference type="RefSeq" id="WP_024267472.1">
    <property type="nucleotide sequence ID" value="NC_023035.1"/>
</dbReference>
<dbReference type="PANTHER" id="PTHR30244">
    <property type="entry name" value="TRANSAMINASE"/>
    <property type="match status" value="1"/>
</dbReference>
<dbReference type="GO" id="GO:0000271">
    <property type="term" value="P:polysaccharide biosynthetic process"/>
    <property type="evidence" value="ECO:0007669"/>
    <property type="project" value="TreeGrafter"/>
</dbReference>
<dbReference type="Gene3D" id="3.40.640.10">
    <property type="entry name" value="Type I PLP-dependent aspartate aminotransferase-like (Major domain)"/>
    <property type="match status" value="1"/>
</dbReference>
<dbReference type="InterPro" id="IPR015424">
    <property type="entry name" value="PyrdxlP-dep_Trfase"/>
</dbReference>
<gene>
    <name evidence="3" type="ORF">L21SP2_1145</name>
</gene>
<keyword evidence="3" id="KW-0032">Aminotransferase</keyword>
<dbReference type="STRING" id="1307761.L21SP2_1145"/>
<dbReference type="SUPFAM" id="SSF53383">
    <property type="entry name" value="PLP-dependent transferases"/>
    <property type="match status" value="1"/>
</dbReference>
<proteinExistence type="inferred from homology"/>
<accession>V5WFJ9</accession>
<dbReference type="GO" id="GO:0008483">
    <property type="term" value="F:transaminase activity"/>
    <property type="evidence" value="ECO:0007669"/>
    <property type="project" value="UniProtKB-KW"/>
</dbReference>
<dbReference type="KEGG" id="slr:L21SP2_1145"/>
<dbReference type="AlphaFoldDB" id="V5WFJ9"/>
<organism evidence="3 4">
    <name type="scientific">Salinispira pacifica</name>
    <dbReference type="NCBI Taxonomy" id="1307761"/>
    <lineage>
        <taxon>Bacteria</taxon>
        <taxon>Pseudomonadati</taxon>
        <taxon>Spirochaetota</taxon>
        <taxon>Spirochaetia</taxon>
        <taxon>Spirochaetales</taxon>
        <taxon>Spirochaetaceae</taxon>
        <taxon>Salinispira</taxon>
    </lineage>
</organism>
<dbReference type="GO" id="GO:0030170">
    <property type="term" value="F:pyridoxal phosphate binding"/>
    <property type="evidence" value="ECO:0007669"/>
    <property type="project" value="TreeGrafter"/>
</dbReference>
<evidence type="ECO:0000313" key="4">
    <source>
        <dbReference type="Proteomes" id="UP000018680"/>
    </source>
</evidence>
<protein>
    <submittedName>
        <fullName evidence="3">Putative aminotransferase, DegT family</fullName>
    </submittedName>
</protein>
<evidence type="ECO:0000256" key="1">
    <source>
        <dbReference type="ARBA" id="ARBA00037999"/>
    </source>
</evidence>